<organism evidence="2 3">
    <name type="scientific">Imhoffiella purpurea</name>
    <dbReference type="NCBI Taxonomy" id="1249627"/>
    <lineage>
        <taxon>Bacteria</taxon>
        <taxon>Pseudomonadati</taxon>
        <taxon>Pseudomonadota</taxon>
        <taxon>Gammaproteobacteria</taxon>
        <taxon>Chromatiales</taxon>
        <taxon>Chromatiaceae</taxon>
        <taxon>Imhoffiella</taxon>
    </lineage>
</organism>
<keyword evidence="3" id="KW-1185">Reference proteome</keyword>
<evidence type="ECO:0000313" key="3">
    <source>
        <dbReference type="Proteomes" id="UP000019460"/>
    </source>
</evidence>
<dbReference type="Proteomes" id="UP000019460">
    <property type="component" value="Unassembled WGS sequence"/>
</dbReference>
<dbReference type="EMBL" id="AONC01000025">
    <property type="protein sequence ID" value="EXJ15559.1"/>
    <property type="molecule type" value="Genomic_DNA"/>
</dbReference>
<reference evidence="2 3" key="1">
    <citation type="submission" date="2012-11" db="EMBL/GenBank/DDBJ databases">
        <title>Genome assembly of Thiorhodococcus sp. AK35.</title>
        <authorList>
            <person name="Nupur N."/>
            <person name="Khatri I."/>
            <person name="Subramanian S."/>
            <person name="Pinnaka A."/>
        </authorList>
    </citation>
    <scope>NUCLEOTIDE SEQUENCE [LARGE SCALE GENOMIC DNA]</scope>
    <source>
        <strain evidence="2 3">AK35</strain>
    </source>
</reference>
<proteinExistence type="predicted"/>
<evidence type="ECO:0000313" key="2">
    <source>
        <dbReference type="EMBL" id="EXJ15559.1"/>
    </source>
</evidence>
<protein>
    <submittedName>
        <fullName evidence="2">Uncharacterized protein</fullName>
    </submittedName>
</protein>
<sequence>MLLVDSVRQGKQWRQMATLHALHPLVPRTIRHPRRERFARPLDRGDVKCPDRDRIPARALSPAGPLTLAPHNRTRIRSIIVRPSA</sequence>
<name>W9V806_9GAMM</name>
<dbReference type="AlphaFoldDB" id="W9V806"/>
<gene>
    <name evidence="2" type="ORF">D779_1301</name>
</gene>
<evidence type="ECO:0000256" key="1">
    <source>
        <dbReference type="SAM" id="MobiDB-lite"/>
    </source>
</evidence>
<comment type="caution">
    <text evidence="2">The sequence shown here is derived from an EMBL/GenBank/DDBJ whole genome shotgun (WGS) entry which is preliminary data.</text>
</comment>
<feature type="region of interest" description="Disordered" evidence="1">
    <location>
        <begin position="42"/>
        <end position="68"/>
    </location>
</feature>
<accession>W9V806</accession>
<dbReference type="STRING" id="1249627.D779_1301"/>
<feature type="compositionally biased region" description="Basic and acidic residues" evidence="1">
    <location>
        <begin position="42"/>
        <end position="56"/>
    </location>
</feature>